<evidence type="ECO:0000256" key="1">
    <source>
        <dbReference type="SAM" id="Phobius"/>
    </source>
</evidence>
<keyword evidence="1" id="KW-0812">Transmembrane</keyword>
<feature type="transmembrane region" description="Helical" evidence="1">
    <location>
        <begin position="21"/>
        <end position="42"/>
    </location>
</feature>
<gene>
    <name evidence="2" type="ORF">KS2013_264</name>
</gene>
<dbReference type="EMBL" id="CP012418">
    <property type="protein sequence ID" value="AOE48992.1"/>
    <property type="molecule type" value="Genomic_DNA"/>
</dbReference>
<keyword evidence="1" id="KW-1133">Transmembrane helix</keyword>
<dbReference type="AlphaFoldDB" id="A0A1B3B867"/>
<dbReference type="KEGG" id="ksd:KS2013_264"/>
<sequence length="43" mass="4719">MKNTTKVPAHFDDDAYDAQDLFFDACTVVVALVLIGMVLFAIV</sequence>
<protein>
    <submittedName>
        <fullName evidence="2">Uncharacterized protein</fullName>
    </submittedName>
</protein>
<keyword evidence="1" id="KW-0472">Membrane</keyword>
<accession>A0A1B3B867</accession>
<name>A0A1B3B867_9GAMM</name>
<evidence type="ECO:0000313" key="3">
    <source>
        <dbReference type="Proteomes" id="UP000094147"/>
    </source>
</evidence>
<dbReference type="RefSeq" id="WP_267283743.1">
    <property type="nucleotide sequence ID" value="NZ_CP012418.1"/>
</dbReference>
<dbReference type="Proteomes" id="UP000094147">
    <property type="component" value="Chromosome"/>
</dbReference>
<organism evidence="2 3">
    <name type="scientific">Kangiella sediminilitoris</name>
    <dbReference type="NCBI Taxonomy" id="1144748"/>
    <lineage>
        <taxon>Bacteria</taxon>
        <taxon>Pseudomonadati</taxon>
        <taxon>Pseudomonadota</taxon>
        <taxon>Gammaproteobacteria</taxon>
        <taxon>Kangiellales</taxon>
        <taxon>Kangiellaceae</taxon>
        <taxon>Kangiella</taxon>
    </lineage>
</organism>
<reference evidence="3" key="1">
    <citation type="submission" date="2015-08" db="EMBL/GenBank/DDBJ databases">
        <authorList>
            <person name="Kim K.M."/>
        </authorList>
    </citation>
    <scope>NUCLEOTIDE SEQUENCE [LARGE SCALE GENOMIC DNA]</scope>
    <source>
        <strain evidence="3">KCTC 23892</strain>
    </source>
</reference>
<evidence type="ECO:0000313" key="2">
    <source>
        <dbReference type="EMBL" id="AOE48992.1"/>
    </source>
</evidence>
<keyword evidence="3" id="KW-1185">Reference proteome</keyword>
<proteinExistence type="predicted"/>